<dbReference type="EMBL" id="BMES01000001">
    <property type="protein sequence ID" value="GGH15739.1"/>
    <property type="molecule type" value="Genomic_DNA"/>
</dbReference>
<dbReference type="SMART" id="SM00448">
    <property type="entry name" value="REC"/>
    <property type="match status" value="1"/>
</dbReference>
<proteinExistence type="predicted"/>
<dbReference type="PANTHER" id="PTHR45339">
    <property type="entry name" value="HYBRID SIGNAL TRANSDUCTION HISTIDINE KINASE J"/>
    <property type="match status" value="1"/>
</dbReference>
<evidence type="ECO:0000256" key="7">
    <source>
        <dbReference type="SAM" id="Phobius"/>
    </source>
</evidence>
<dbReference type="InterPro" id="IPR004358">
    <property type="entry name" value="Sig_transdc_His_kin-like_C"/>
</dbReference>
<dbReference type="SUPFAM" id="SSF52172">
    <property type="entry name" value="CheY-like"/>
    <property type="match status" value="1"/>
</dbReference>
<feature type="transmembrane region" description="Helical" evidence="7">
    <location>
        <begin position="63"/>
        <end position="81"/>
    </location>
</feature>
<dbReference type="GO" id="GO:0000155">
    <property type="term" value="F:phosphorelay sensor kinase activity"/>
    <property type="evidence" value="ECO:0007669"/>
    <property type="project" value="InterPro"/>
</dbReference>
<dbReference type="InterPro" id="IPR036890">
    <property type="entry name" value="HATPase_C_sf"/>
</dbReference>
<keyword evidence="7" id="KW-1133">Transmembrane helix</keyword>
<dbReference type="PROSITE" id="PS50110">
    <property type="entry name" value="RESPONSE_REGULATORY"/>
    <property type="match status" value="1"/>
</dbReference>
<keyword evidence="12" id="KW-1185">Reference proteome</keyword>
<keyword evidence="7" id="KW-0472">Membrane</keyword>
<evidence type="ECO:0000259" key="8">
    <source>
        <dbReference type="PROSITE" id="PS50109"/>
    </source>
</evidence>
<keyword evidence="4" id="KW-0902">Two-component regulatory system</keyword>
<dbReference type="FunFam" id="3.30.565.10:FF:000010">
    <property type="entry name" value="Sensor histidine kinase RcsC"/>
    <property type="match status" value="1"/>
</dbReference>
<evidence type="ECO:0000256" key="5">
    <source>
        <dbReference type="PROSITE-ProRule" id="PRU00110"/>
    </source>
</evidence>
<evidence type="ECO:0000256" key="6">
    <source>
        <dbReference type="PROSITE-ProRule" id="PRU00169"/>
    </source>
</evidence>
<dbReference type="InterPro" id="IPR011006">
    <property type="entry name" value="CheY-like_superfamily"/>
</dbReference>
<evidence type="ECO:0000256" key="4">
    <source>
        <dbReference type="ARBA" id="ARBA00023012"/>
    </source>
</evidence>
<dbReference type="PRINTS" id="PR00344">
    <property type="entry name" value="BCTRLSENSOR"/>
</dbReference>
<comment type="caution">
    <text evidence="11">The sequence shown here is derived from an EMBL/GenBank/DDBJ whole genome shotgun (WGS) entry which is preliminary data.</text>
</comment>
<dbReference type="Proteomes" id="UP000603912">
    <property type="component" value="Unassembled WGS sequence"/>
</dbReference>
<keyword evidence="3 6" id="KW-0597">Phosphoprotein</keyword>
<dbReference type="GO" id="GO:0005524">
    <property type="term" value="F:ATP binding"/>
    <property type="evidence" value="ECO:0007669"/>
    <property type="project" value="UniProtKB-KW"/>
</dbReference>
<dbReference type="AlphaFoldDB" id="A0A917MGL0"/>
<dbReference type="PROSITE" id="PS50109">
    <property type="entry name" value="HIS_KIN"/>
    <property type="match status" value="1"/>
</dbReference>
<evidence type="ECO:0000256" key="3">
    <source>
        <dbReference type="ARBA" id="ARBA00022553"/>
    </source>
</evidence>
<dbReference type="InterPro" id="IPR008207">
    <property type="entry name" value="Sig_transdc_His_kin_Hpt_dom"/>
</dbReference>
<dbReference type="InterPro" id="IPR003594">
    <property type="entry name" value="HATPase_dom"/>
</dbReference>
<feature type="transmembrane region" description="Helical" evidence="7">
    <location>
        <begin position="163"/>
        <end position="182"/>
    </location>
</feature>
<evidence type="ECO:0000256" key="2">
    <source>
        <dbReference type="ARBA" id="ARBA00012438"/>
    </source>
</evidence>
<keyword evidence="7" id="KW-0812">Transmembrane</keyword>
<feature type="domain" description="Histidine kinase" evidence="8">
    <location>
        <begin position="205"/>
        <end position="423"/>
    </location>
</feature>
<dbReference type="Gene3D" id="3.40.50.2300">
    <property type="match status" value="1"/>
</dbReference>
<protein>
    <recommendedName>
        <fullName evidence="2">histidine kinase</fullName>
        <ecNumber evidence="2">2.7.13.3</ecNumber>
    </recommendedName>
</protein>
<dbReference type="CDD" id="cd00082">
    <property type="entry name" value="HisKA"/>
    <property type="match status" value="1"/>
</dbReference>
<dbReference type="InterPro" id="IPR005467">
    <property type="entry name" value="His_kinase_dom"/>
</dbReference>
<feature type="modified residue" description="4-aspartylphosphate" evidence="6">
    <location>
        <position position="609"/>
    </location>
</feature>
<dbReference type="SMART" id="SM00388">
    <property type="entry name" value="HisKA"/>
    <property type="match status" value="1"/>
</dbReference>
<dbReference type="SUPFAM" id="SSF47384">
    <property type="entry name" value="Homodimeric domain of signal transducing histidine kinase"/>
    <property type="match status" value="1"/>
</dbReference>
<dbReference type="SMART" id="SM00387">
    <property type="entry name" value="HATPase_c"/>
    <property type="match status" value="1"/>
</dbReference>
<organism evidence="11 12">
    <name type="scientific">Alsobacter metallidurans</name>
    <dbReference type="NCBI Taxonomy" id="340221"/>
    <lineage>
        <taxon>Bacteria</taxon>
        <taxon>Pseudomonadati</taxon>
        <taxon>Pseudomonadota</taxon>
        <taxon>Alphaproteobacteria</taxon>
        <taxon>Hyphomicrobiales</taxon>
        <taxon>Alsobacteraceae</taxon>
        <taxon>Alsobacter</taxon>
    </lineage>
</organism>
<name>A0A917MGL0_9HYPH</name>
<dbReference type="CDD" id="cd17546">
    <property type="entry name" value="REC_hyHK_CKI1_RcsC-like"/>
    <property type="match status" value="1"/>
</dbReference>
<feature type="modified residue" description="Phosphohistidine" evidence="5">
    <location>
        <position position="751"/>
    </location>
</feature>
<dbReference type="Gene3D" id="1.20.120.160">
    <property type="entry name" value="HPT domain"/>
    <property type="match status" value="1"/>
</dbReference>
<feature type="domain" description="HPt" evidence="10">
    <location>
        <begin position="712"/>
        <end position="812"/>
    </location>
</feature>
<evidence type="ECO:0000259" key="10">
    <source>
        <dbReference type="PROSITE" id="PS50894"/>
    </source>
</evidence>
<dbReference type="SUPFAM" id="SSF47226">
    <property type="entry name" value="Histidine-containing phosphotransfer domain, HPT domain"/>
    <property type="match status" value="1"/>
</dbReference>
<feature type="transmembrane region" description="Helical" evidence="7">
    <location>
        <begin position="101"/>
        <end position="123"/>
    </location>
</feature>
<dbReference type="Pfam" id="PF00512">
    <property type="entry name" value="HisKA"/>
    <property type="match status" value="1"/>
</dbReference>
<evidence type="ECO:0000256" key="1">
    <source>
        <dbReference type="ARBA" id="ARBA00000085"/>
    </source>
</evidence>
<gene>
    <name evidence="11" type="ORF">GCM10007036_15930</name>
</gene>
<evidence type="ECO:0000313" key="11">
    <source>
        <dbReference type="EMBL" id="GGH15739.1"/>
    </source>
</evidence>
<dbReference type="InterPro" id="IPR036097">
    <property type="entry name" value="HisK_dim/P_sf"/>
</dbReference>
<dbReference type="Pfam" id="PF01627">
    <property type="entry name" value="Hpt"/>
    <property type="match status" value="1"/>
</dbReference>
<comment type="catalytic activity">
    <reaction evidence="1">
        <text>ATP + protein L-histidine = ADP + protein N-phospho-L-histidine.</text>
        <dbReference type="EC" id="2.7.13.3"/>
    </reaction>
</comment>
<evidence type="ECO:0000259" key="9">
    <source>
        <dbReference type="PROSITE" id="PS50110"/>
    </source>
</evidence>
<dbReference type="InterPro" id="IPR003661">
    <property type="entry name" value="HisK_dim/P_dom"/>
</dbReference>
<dbReference type="PANTHER" id="PTHR45339:SF5">
    <property type="entry name" value="HISTIDINE KINASE"/>
    <property type="match status" value="1"/>
</dbReference>
<dbReference type="CDD" id="cd16922">
    <property type="entry name" value="HATPase_EvgS-ArcB-TorS-like"/>
    <property type="match status" value="1"/>
</dbReference>
<reference evidence="11" key="1">
    <citation type="journal article" date="2014" name="Int. J. Syst. Evol. Microbiol.">
        <title>Complete genome sequence of Corynebacterium casei LMG S-19264T (=DSM 44701T), isolated from a smear-ripened cheese.</title>
        <authorList>
            <consortium name="US DOE Joint Genome Institute (JGI-PGF)"/>
            <person name="Walter F."/>
            <person name="Albersmeier A."/>
            <person name="Kalinowski J."/>
            <person name="Ruckert C."/>
        </authorList>
    </citation>
    <scope>NUCLEOTIDE SEQUENCE</scope>
    <source>
        <strain evidence="11">CGMCC 1.12214</strain>
    </source>
</reference>
<dbReference type="EC" id="2.7.13.3" evidence="2"/>
<dbReference type="InterPro" id="IPR001789">
    <property type="entry name" value="Sig_transdc_resp-reg_receiver"/>
</dbReference>
<dbReference type="Gene3D" id="3.30.565.10">
    <property type="entry name" value="Histidine kinase-like ATPase, C-terminal domain"/>
    <property type="match status" value="1"/>
</dbReference>
<dbReference type="InterPro" id="IPR036641">
    <property type="entry name" value="HPT_dom_sf"/>
</dbReference>
<dbReference type="Gene3D" id="1.10.287.130">
    <property type="match status" value="1"/>
</dbReference>
<feature type="transmembrane region" description="Helical" evidence="7">
    <location>
        <begin position="31"/>
        <end position="51"/>
    </location>
</feature>
<dbReference type="Pfam" id="PF02518">
    <property type="entry name" value="HATPase_c"/>
    <property type="match status" value="1"/>
</dbReference>
<dbReference type="Pfam" id="PF00072">
    <property type="entry name" value="Response_reg"/>
    <property type="match status" value="1"/>
</dbReference>
<sequence length="825" mass="87365">MVNTRESLGRRIRVLRDALRRRPDTEHEMTINRVVLLSLVLGYLCIAAAIGHEGASAMLAKSWRVFAGHYVVTLLLIWHLIMRPGASPVRRLVAIVVDLGSLSFGAYAGGDAAAAIYPIYLWVILGNGFRFGVSYLFAASVVSIIGFTTVIAVTPFWRDNLPLSIGLLIALAALPAYVSTLIRKLNQAKAEAEAASRAKSLFLASVSHELRTPLNAVIGFSDLLDDGRLQGDQSELNRAIGAAGRSLLTLINKLLELSRREAQQGEAPPVSFDLAAALFAARNMVFVQARQKDLQVNVFIGEGAPLRLRGQASQLGEVLVNLAGNAVKFTASGHVVIAAGPSGAPGLLRFEVRDTGIGIAPEARERIFERFTQADATIIDRFGGTGLGLSIVKDIVEAQGGRIGVDSEPGQGSTFWFEWPFEADATTEPARAAVVSLFSSDERFRQRWTNALTRRGVVIAPLGATAMTGQVIVLDGADAGWRDVAETLAADRKVGGLTILLAAPDRGFVLEQADEALVNAVAPVAPDADALTWSLAIVDKAGGARQDGPVVTSASLAGLRVLVAEDNLVNQKVASLILGKAGIVVTLANNGEEALRALEASDFDVVLMDVNMPVMNGIDAARLYRVGRGSDGGAPILALTADVTPETEARCREAGMIGCVTKPINQDVLLAKLAEVIGARPAVDRPAEAPGADLSGSEIDEAARDVLRELGGDAFLAELTGDFLDSASAAMETLIRAREERDSETFRQASHALKSAAGNVGAEQVRQLCAAWCDATEASLADPATDTGRLAAAMLRFQHRLATGAVEEPDLSAGEEARISYSKRS</sequence>
<reference evidence="11" key="2">
    <citation type="submission" date="2020-09" db="EMBL/GenBank/DDBJ databases">
        <authorList>
            <person name="Sun Q."/>
            <person name="Zhou Y."/>
        </authorList>
    </citation>
    <scope>NUCLEOTIDE SEQUENCE</scope>
    <source>
        <strain evidence="11">CGMCC 1.12214</strain>
    </source>
</reference>
<feature type="transmembrane region" description="Helical" evidence="7">
    <location>
        <begin position="135"/>
        <end position="157"/>
    </location>
</feature>
<evidence type="ECO:0000313" key="12">
    <source>
        <dbReference type="Proteomes" id="UP000603912"/>
    </source>
</evidence>
<dbReference type="GO" id="GO:0005886">
    <property type="term" value="C:plasma membrane"/>
    <property type="evidence" value="ECO:0007669"/>
    <property type="project" value="UniProtKB-SubCell"/>
</dbReference>
<feature type="domain" description="Response regulatory" evidence="9">
    <location>
        <begin position="560"/>
        <end position="677"/>
    </location>
</feature>
<dbReference type="SUPFAM" id="SSF55874">
    <property type="entry name" value="ATPase domain of HSP90 chaperone/DNA topoisomerase II/histidine kinase"/>
    <property type="match status" value="1"/>
</dbReference>
<accession>A0A917MGL0</accession>
<dbReference type="PROSITE" id="PS50894">
    <property type="entry name" value="HPT"/>
    <property type="match status" value="1"/>
</dbReference>